<dbReference type="PANTHER" id="PTHR47576">
    <property type="entry name" value="BRCT DOMAIN DNA REPAIR PROTEIN-RELATED"/>
    <property type="match status" value="1"/>
</dbReference>
<dbReference type="Proteomes" id="UP001372338">
    <property type="component" value="Unassembled WGS sequence"/>
</dbReference>
<feature type="domain" description="BRCT" evidence="1">
    <location>
        <begin position="93"/>
        <end position="171"/>
    </location>
</feature>
<comment type="caution">
    <text evidence="2">The sequence shown here is derived from an EMBL/GenBank/DDBJ whole genome shotgun (WGS) entry which is preliminary data.</text>
</comment>
<name>A0AAN9HWQ6_CROPI</name>
<proteinExistence type="predicted"/>
<evidence type="ECO:0000313" key="2">
    <source>
        <dbReference type="EMBL" id="KAK7256584.1"/>
    </source>
</evidence>
<protein>
    <recommendedName>
        <fullName evidence="1">BRCT domain-containing protein</fullName>
    </recommendedName>
</protein>
<sequence length="200" mass="22383">MVSDCLSRLSYTRTRTVHVFSIFEVPRLSEAVVVIVAELVRLSESHYSVKSYGDNNMLLLDENSCLPAKIHETKHANNVEELQRFSGRESNRNLELTLSGSSIYVDPGISSELRSKVVETASRDGATLVEQWLVDCNVSHVVTKGTSIQRYLGYSSNLITPLWILKTAKEKCVQRLVHMSADLARQVSLMLEENNGISGR</sequence>
<dbReference type="PANTHER" id="PTHR47576:SF2">
    <property type="entry name" value="BRCT DOMAIN DNA REPAIR PROTEIN-RELATED"/>
    <property type="match status" value="1"/>
</dbReference>
<gene>
    <name evidence="2" type="ORF">RIF29_30038</name>
</gene>
<reference evidence="2 3" key="1">
    <citation type="submission" date="2024-01" db="EMBL/GenBank/DDBJ databases">
        <title>The genomes of 5 underutilized Papilionoideae crops provide insights into root nodulation and disease resistanc.</title>
        <authorList>
            <person name="Yuan L."/>
        </authorList>
    </citation>
    <scope>NUCLEOTIDE SEQUENCE [LARGE SCALE GENOMIC DNA]</scope>
    <source>
        <strain evidence="2">ZHUSHIDOU_FW_LH</strain>
        <tissue evidence="2">Leaf</tissue>
    </source>
</reference>
<evidence type="ECO:0000313" key="3">
    <source>
        <dbReference type="Proteomes" id="UP001372338"/>
    </source>
</evidence>
<dbReference type="EMBL" id="JAYWIO010000006">
    <property type="protein sequence ID" value="KAK7256584.1"/>
    <property type="molecule type" value="Genomic_DNA"/>
</dbReference>
<evidence type="ECO:0000259" key="1">
    <source>
        <dbReference type="PROSITE" id="PS50172"/>
    </source>
</evidence>
<dbReference type="PROSITE" id="PS50172">
    <property type="entry name" value="BRCT"/>
    <property type="match status" value="1"/>
</dbReference>
<dbReference type="AlphaFoldDB" id="A0AAN9HWQ6"/>
<organism evidence="2 3">
    <name type="scientific">Crotalaria pallida</name>
    <name type="common">Smooth rattlebox</name>
    <name type="synonym">Crotalaria striata</name>
    <dbReference type="NCBI Taxonomy" id="3830"/>
    <lineage>
        <taxon>Eukaryota</taxon>
        <taxon>Viridiplantae</taxon>
        <taxon>Streptophyta</taxon>
        <taxon>Embryophyta</taxon>
        <taxon>Tracheophyta</taxon>
        <taxon>Spermatophyta</taxon>
        <taxon>Magnoliopsida</taxon>
        <taxon>eudicotyledons</taxon>
        <taxon>Gunneridae</taxon>
        <taxon>Pentapetalae</taxon>
        <taxon>rosids</taxon>
        <taxon>fabids</taxon>
        <taxon>Fabales</taxon>
        <taxon>Fabaceae</taxon>
        <taxon>Papilionoideae</taxon>
        <taxon>50 kb inversion clade</taxon>
        <taxon>genistoids sensu lato</taxon>
        <taxon>core genistoids</taxon>
        <taxon>Crotalarieae</taxon>
        <taxon>Crotalaria</taxon>
    </lineage>
</organism>
<accession>A0AAN9HWQ6</accession>
<dbReference type="InterPro" id="IPR001357">
    <property type="entry name" value="BRCT_dom"/>
</dbReference>
<keyword evidence="3" id="KW-1185">Reference proteome</keyword>